<dbReference type="PIRSF" id="PIRSF010056">
    <property type="entry name" value="UCP010056"/>
    <property type="match status" value="1"/>
</dbReference>
<evidence type="ECO:0000313" key="2">
    <source>
        <dbReference type="EMBL" id="QGN15801.1"/>
    </source>
</evidence>
<proteinExistence type="predicted"/>
<name>A0ABX6EVG6_KLUMA</name>
<dbReference type="EMBL" id="CP015057">
    <property type="protein sequence ID" value="QGN15801.1"/>
    <property type="molecule type" value="Genomic_DNA"/>
</dbReference>
<keyword evidence="3" id="KW-1185">Reference proteome</keyword>
<dbReference type="PANTHER" id="PTHR36784">
    <property type="entry name" value="HISTONE-LYSINE N-METHYLTRANSFERASE"/>
    <property type="match status" value="1"/>
</dbReference>
<dbReference type="Proteomes" id="UP000422736">
    <property type="component" value="Chromosome 4"/>
</dbReference>
<protein>
    <submittedName>
        <fullName evidence="2">Membrane protein YGR016W</fullName>
    </submittedName>
</protein>
<feature type="transmembrane region" description="Helical" evidence="1">
    <location>
        <begin position="58"/>
        <end position="78"/>
    </location>
</feature>
<reference evidence="2 3" key="1">
    <citation type="submission" date="2016-03" db="EMBL/GenBank/DDBJ databases">
        <title>How can Kluyveromyces marxianus grow so fast - potential evolutionary course in Saccharomyces Complex revealed by comparative genomics.</title>
        <authorList>
            <person name="Mo W."/>
            <person name="Lu W."/>
            <person name="Yang X."/>
            <person name="Qi J."/>
            <person name="Lv H."/>
        </authorList>
    </citation>
    <scope>NUCLEOTIDE SEQUENCE [LARGE SCALE GENOMIC DNA]</scope>
    <source>
        <strain evidence="2 3">FIM1</strain>
    </source>
</reference>
<feature type="transmembrane region" description="Helical" evidence="1">
    <location>
        <begin position="90"/>
        <end position="110"/>
    </location>
</feature>
<keyword evidence="1" id="KW-1133">Transmembrane helix</keyword>
<reference evidence="2 3" key="2">
    <citation type="submission" date="2019-11" db="EMBL/GenBank/DDBJ databases">
        <authorList>
            <person name="Lu H."/>
        </authorList>
    </citation>
    <scope>NUCLEOTIDE SEQUENCE [LARGE SCALE GENOMIC DNA]</scope>
    <source>
        <strain evidence="2 3">FIM1</strain>
    </source>
</reference>
<keyword evidence="1" id="KW-0472">Membrane</keyword>
<accession>A0ABX6EVG6</accession>
<gene>
    <name evidence="2" type="ORF">FIM1_2497</name>
</gene>
<dbReference type="PANTHER" id="PTHR36784:SF1">
    <property type="entry name" value="HISTONE-LYSINE N-METHYLTRANSFERASE"/>
    <property type="match status" value="1"/>
</dbReference>
<organism evidence="2 3">
    <name type="scientific">Kluyveromyces marxianus</name>
    <name type="common">Yeast</name>
    <name type="synonym">Candida kefyr</name>
    <dbReference type="NCBI Taxonomy" id="4911"/>
    <lineage>
        <taxon>Eukaryota</taxon>
        <taxon>Fungi</taxon>
        <taxon>Dikarya</taxon>
        <taxon>Ascomycota</taxon>
        <taxon>Saccharomycotina</taxon>
        <taxon>Saccharomycetes</taxon>
        <taxon>Saccharomycetales</taxon>
        <taxon>Saccharomycetaceae</taxon>
        <taxon>Kluyveromyces</taxon>
    </lineage>
</organism>
<dbReference type="InterPro" id="IPR016564">
    <property type="entry name" value="UCP010056"/>
</dbReference>
<evidence type="ECO:0000313" key="3">
    <source>
        <dbReference type="Proteomes" id="UP000422736"/>
    </source>
</evidence>
<feature type="transmembrane region" description="Helical" evidence="1">
    <location>
        <begin position="153"/>
        <end position="172"/>
    </location>
</feature>
<evidence type="ECO:0000256" key="1">
    <source>
        <dbReference type="SAM" id="Phobius"/>
    </source>
</evidence>
<keyword evidence="1" id="KW-0812">Transmembrane</keyword>
<sequence>MSRLRKFEHQVLQHMLDDSDNDIIGDEDGVSFYPLDLTEQEDLIRRLELRNSSKNETYLKILTFAYLIVCGMFILLATRIRRDNELMRSYRRIFLFSAQSISCSVITLRYEFFNNYFTRRRINFFLTSKRLNILNFTLLIFLLWIINSQDGPMAITLLCYVPHLLFVTTIFVKRSMSSIESDLGLLRTLHYKFKNV</sequence>
<feature type="transmembrane region" description="Helical" evidence="1">
    <location>
        <begin position="131"/>
        <end position="147"/>
    </location>
</feature>